<name>A0A0F9MKP1_9ZZZZ</name>
<feature type="region of interest" description="Disordered" evidence="1">
    <location>
        <begin position="1"/>
        <end position="45"/>
    </location>
</feature>
<reference evidence="2" key="1">
    <citation type="journal article" date="2015" name="Nature">
        <title>Complex archaea that bridge the gap between prokaryotes and eukaryotes.</title>
        <authorList>
            <person name="Spang A."/>
            <person name="Saw J.H."/>
            <person name="Jorgensen S.L."/>
            <person name="Zaremba-Niedzwiedzka K."/>
            <person name="Martijn J."/>
            <person name="Lind A.E."/>
            <person name="van Eijk R."/>
            <person name="Schleper C."/>
            <person name="Guy L."/>
            <person name="Ettema T.J."/>
        </authorList>
    </citation>
    <scope>NUCLEOTIDE SEQUENCE</scope>
</reference>
<feature type="compositionally biased region" description="Low complexity" evidence="1">
    <location>
        <begin position="16"/>
        <end position="27"/>
    </location>
</feature>
<dbReference type="AlphaFoldDB" id="A0A0F9MKP1"/>
<dbReference type="EMBL" id="LAZR01004707">
    <property type="protein sequence ID" value="KKN06284.1"/>
    <property type="molecule type" value="Genomic_DNA"/>
</dbReference>
<comment type="caution">
    <text evidence="2">The sequence shown here is derived from an EMBL/GenBank/DDBJ whole genome shotgun (WGS) entry which is preliminary data.</text>
</comment>
<evidence type="ECO:0000313" key="2">
    <source>
        <dbReference type="EMBL" id="KKN06284.1"/>
    </source>
</evidence>
<sequence>MAEDTGVLDKPDEPTDGTTNGTTSDGPVGNTESQKSAVETEQTEYEFEIEGEKVKIDRDTFNEVLANTQKAESWEKKHHEKGRKLNQFSQELQVKEKELASDKQLLDEWKAVKTKLDANPESRKLIADALNQAKPSIDPVIKKVQEENADLRKDIDRDRAIQKMSKEFEDFNDEDLAQFQADFNLNDMYDAMKFTYLARKGSGLDDEIQKARSEMVKGMAKKKGAPPTGKKSVPQTSKPKSWQEMLNAAYERVDNEGTVI</sequence>
<organism evidence="2">
    <name type="scientific">marine sediment metagenome</name>
    <dbReference type="NCBI Taxonomy" id="412755"/>
    <lineage>
        <taxon>unclassified sequences</taxon>
        <taxon>metagenomes</taxon>
        <taxon>ecological metagenomes</taxon>
    </lineage>
</organism>
<evidence type="ECO:0008006" key="3">
    <source>
        <dbReference type="Google" id="ProtNLM"/>
    </source>
</evidence>
<feature type="region of interest" description="Disordered" evidence="1">
    <location>
        <begin position="216"/>
        <end position="241"/>
    </location>
</feature>
<accession>A0A0F9MKP1</accession>
<gene>
    <name evidence="2" type="ORF">LCGC14_1078820</name>
</gene>
<proteinExistence type="predicted"/>
<protein>
    <recommendedName>
        <fullName evidence="3">Scaffolding protein</fullName>
    </recommendedName>
</protein>
<evidence type="ECO:0000256" key="1">
    <source>
        <dbReference type="SAM" id="MobiDB-lite"/>
    </source>
</evidence>